<evidence type="ECO:0000256" key="10">
    <source>
        <dbReference type="ARBA" id="ARBA00023204"/>
    </source>
</evidence>
<evidence type="ECO:0000256" key="9">
    <source>
        <dbReference type="ARBA" id="ARBA00023172"/>
    </source>
</evidence>
<dbReference type="InterPro" id="IPR027417">
    <property type="entry name" value="P-loop_NTPase"/>
</dbReference>
<evidence type="ECO:0000313" key="19">
    <source>
        <dbReference type="EMBL" id="KRN96901.1"/>
    </source>
</evidence>
<evidence type="ECO:0000256" key="6">
    <source>
        <dbReference type="ARBA" id="ARBA00022806"/>
    </source>
</evidence>
<dbReference type="NCBIfam" id="TIGR00643">
    <property type="entry name" value="recG"/>
    <property type="match status" value="1"/>
</dbReference>
<dbReference type="GO" id="GO:0043138">
    <property type="term" value="F:3'-5' DNA helicase activity"/>
    <property type="evidence" value="ECO:0007669"/>
    <property type="project" value="UniProtKB-EC"/>
</dbReference>
<dbReference type="GO" id="GO:0006310">
    <property type="term" value="P:DNA recombination"/>
    <property type="evidence" value="ECO:0007669"/>
    <property type="project" value="UniProtKB-UniRule"/>
</dbReference>
<dbReference type="CDD" id="cd17992">
    <property type="entry name" value="DEXHc_RecG"/>
    <property type="match status" value="1"/>
</dbReference>
<dbReference type="InterPro" id="IPR011545">
    <property type="entry name" value="DEAD/DEAH_box_helicase_dom"/>
</dbReference>
<dbReference type="Pfam" id="PF17191">
    <property type="entry name" value="RecG_wedge"/>
    <property type="match status" value="1"/>
</dbReference>
<dbReference type="InterPro" id="IPR047112">
    <property type="entry name" value="RecG/Mfd"/>
</dbReference>
<dbReference type="InterPro" id="IPR004609">
    <property type="entry name" value="ATP-dep_DNA_helicase_RecG"/>
</dbReference>
<sequence>MTVPMKSVEDPVTALEGVGPQRADALKSLGIVSISDLLTYFPFRYEDLAERELATVTEGEKVTLKGTVATEPTVVRFGRKKSRLNFRLLIGHDVVGVTFFNQPWLSSQLTSGQDIAVYGKWDAVHKSLSGMKVISSANGAASGAIYTVNKRVRQTAIAQLVHQAYDAYQDVIYTVLPEPLIKKYRLLDRKTMIHDLHFPNDPEAAKLARRTATFEEFFLFELRMQMMKVKDHQAAGIEIDYDNEKIKAFIKSLPFELTHAQKKVVNEICGDLKRPLHMNRLLQGDVGSGKTIVAAIVLYAAITAGYQTALMAPTEILAEQHAKNLATVFADVPVNIVLLTGAMKAKARREALKHIENGDVDLIIGTHALISEDVHYRKLGFAIIDEQHRFGVGQRQALREKGQHPDILAMTATPIPRTLQITAYGEMDVSIIDELPAGRKPITTRWVHSNQTEAAMDFIRQQLSHHQQAYVVTPLIEESEALDVKNAEAIYDHLSENFAPDYKVGLLHGRLKNEEKDAVMTAFKAGDYDVLVSTTVIEVGVDVPNATVMLIFDADRFGLAQLHQLRGRVGRGEVASTCILIADPKTQDGIARMEVMTDTTDGFLLAQKDLELRGSGDLLGTKQSGVPEFKVGDPVAQLNILQVAQQEAIALVDQPSWQTQPANRELAGYEQHLLKQHSTLD</sequence>
<evidence type="ECO:0000256" key="2">
    <source>
        <dbReference type="ARBA" id="ARBA00017846"/>
    </source>
</evidence>
<proteinExistence type="inferred from homology"/>
<evidence type="ECO:0000256" key="15">
    <source>
        <dbReference type="RuleBase" id="RU363016"/>
    </source>
</evidence>
<comment type="catalytic activity">
    <reaction evidence="14 15">
        <text>ATP + H2O = ADP + phosphate + H(+)</text>
        <dbReference type="Rhea" id="RHEA:13065"/>
        <dbReference type="ChEBI" id="CHEBI:15377"/>
        <dbReference type="ChEBI" id="CHEBI:15378"/>
        <dbReference type="ChEBI" id="CHEBI:30616"/>
        <dbReference type="ChEBI" id="CHEBI:43474"/>
        <dbReference type="ChEBI" id="CHEBI:456216"/>
        <dbReference type="EC" id="5.6.2.4"/>
    </reaction>
</comment>
<name>A0A0R2LAW4_9LACO</name>
<evidence type="ECO:0000256" key="7">
    <source>
        <dbReference type="ARBA" id="ARBA00022840"/>
    </source>
</evidence>
<dbReference type="SMART" id="SM00487">
    <property type="entry name" value="DEXDc"/>
    <property type="match status" value="1"/>
</dbReference>
<keyword evidence="4 15" id="KW-0227">DNA damage</keyword>
<feature type="domain" description="Helicase C-terminal" evidence="17">
    <location>
        <begin position="451"/>
        <end position="611"/>
    </location>
</feature>
<dbReference type="PROSITE" id="PS51194">
    <property type="entry name" value="HELICASE_CTER"/>
    <property type="match status" value="1"/>
</dbReference>
<dbReference type="STRING" id="348151.IV55_GL000773"/>
<dbReference type="SUPFAM" id="SSF50249">
    <property type="entry name" value="Nucleic acid-binding proteins"/>
    <property type="match status" value="1"/>
</dbReference>
<feature type="domain" description="Helicase ATP-binding" evidence="16">
    <location>
        <begin position="271"/>
        <end position="432"/>
    </location>
</feature>
<keyword evidence="7 15" id="KW-0067">ATP-binding</keyword>
<dbReference type="Pfam" id="PF19833">
    <property type="entry name" value="RecG_dom3_C"/>
    <property type="match status" value="1"/>
</dbReference>
<keyword evidence="6 15" id="KW-0347">Helicase</keyword>
<evidence type="ECO:0000313" key="20">
    <source>
        <dbReference type="Proteomes" id="UP000051139"/>
    </source>
</evidence>
<evidence type="ECO:0000256" key="3">
    <source>
        <dbReference type="ARBA" id="ARBA00022741"/>
    </source>
</evidence>
<reference evidence="19 20" key="1">
    <citation type="journal article" date="2015" name="Genome Announc.">
        <title>Expanding the biotechnology potential of lactobacilli through comparative genomics of 213 strains and associated genera.</title>
        <authorList>
            <person name="Sun Z."/>
            <person name="Harris H.M."/>
            <person name="McCann A."/>
            <person name="Guo C."/>
            <person name="Argimon S."/>
            <person name="Zhang W."/>
            <person name="Yang X."/>
            <person name="Jeffery I.B."/>
            <person name="Cooney J.C."/>
            <person name="Kagawa T.F."/>
            <person name="Liu W."/>
            <person name="Song Y."/>
            <person name="Salvetti E."/>
            <person name="Wrobel A."/>
            <person name="Rasinkangas P."/>
            <person name="Parkhill J."/>
            <person name="Rea M.C."/>
            <person name="O'Sullivan O."/>
            <person name="Ritari J."/>
            <person name="Douillard F.P."/>
            <person name="Paul Ross R."/>
            <person name="Yang R."/>
            <person name="Briner A.E."/>
            <person name="Felis G.E."/>
            <person name="de Vos W.M."/>
            <person name="Barrangou R."/>
            <person name="Klaenhammer T.R."/>
            <person name="Caufield P.W."/>
            <person name="Cui Y."/>
            <person name="Zhang H."/>
            <person name="O'Toole P.W."/>
        </authorList>
    </citation>
    <scope>NUCLEOTIDE SEQUENCE [LARGE SCALE GENOMIC DNA]</scope>
    <source>
        <strain evidence="19 20">DSM 22696</strain>
    </source>
</reference>
<dbReference type="PROSITE" id="PS51192">
    <property type="entry name" value="HELICASE_ATP_BIND_1"/>
    <property type="match status" value="1"/>
</dbReference>
<dbReference type="NCBIfam" id="NF008168">
    <property type="entry name" value="PRK10917.2-2"/>
    <property type="match status" value="1"/>
</dbReference>
<dbReference type="GO" id="GO:0006281">
    <property type="term" value="P:DNA repair"/>
    <property type="evidence" value="ECO:0007669"/>
    <property type="project" value="UniProtKB-UniRule"/>
</dbReference>
<dbReference type="InterPro" id="IPR012340">
    <property type="entry name" value="NA-bd_OB-fold"/>
</dbReference>
<evidence type="ECO:0000256" key="8">
    <source>
        <dbReference type="ARBA" id="ARBA00023125"/>
    </source>
</evidence>
<evidence type="ECO:0000256" key="12">
    <source>
        <dbReference type="ARBA" id="ARBA00034617"/>
    </source>
</evidence>
<keyword evidence="9 15" id="KW-0233">DNA recombination</keyword>
<keyword evidence="3 15" id="KW-0547">Nucleotide-binding</keyword>
<dbReference type="NCBIfam" id="NF008165">
    <property type="entry name" value="PRK10917.1-3"/>
    <property type="match status" value="1"/>
</dbReference>
<comment type="similarity">
    <text evidence="1 15">Belongs to the helicase family. RecG subfamily.</text>
</comment>
<dbReference type="GO" id="GO:0016787">
    <property type="term" value="F:hydrolase activity"/>
    <property type="evidence" value="ECO:0007669"/>
    <property type="project" value="UniProtKB-KW"/>
</dbReference>
<reference evidence="18 21" key="2">
    <citation type="submission" date="2019-07" db="EMBL/GenBank/DDBJ databases">
        <title>Whole genome shotgun sequence of Lactobacillus siliginis NBRC 101315.</title>
        <authorList>
            <person name="Hosoyama A."/>
            <person name="Uohara A."/>
            <person name="Ohji S."/>
            <person name="Ichikawa N."/>
        </authorList>
    </citation>
    <scope>NUCLEOTIDE SEQUENCE [LARGE SCALE GENOMIC DNA]</scope>
    <source>
        <strain evidence="18 21">NBRC 101315</strain>
    </source>
</reference>
<gene>
    <name evidence="18" type="primary">recG</name>
    <name evidence="19" type="ORF">IV55_GL000773</name>
    <name evidence="18" type="ORF">LSI01_04080</name>
</gene>
<dbReference type="SMART" id="SM00490">
    <property type="entry name" value="HELICc"/>
    <property type="match status" value="1"/>
</dbReference>
<organism evidence="19 20">
    <name type="scientific">Furfurilactobacillus siliginis</name>
    <dbReference type="NCBI Taxonomy" id="348151"/>
    <lineage>
        <taxon>Bacteria</taxon>
        <taxon>Bacillati</taxon>
        <taxon>Bacillota</taxon>
        <taxon>Bacilli</taxon>
        <taxon>Lactobacillales</taxon>
        <taxon>Lactobacillaceae</taxon>
        <taxon>Furfurilactobacillus</taxon>
    </lineage>
</organism>
<comment type="catalytic activity">
    <reaction evidence="12 15">
        <text>Couples ATP hydrolysis with the unwinding of duplex DNA by translocating in the 3'-5' direction.</text>
        <dbReference type="EC" id="5.6.2.4"/>
    </reaction>
</comment>
<dbReference type="Pfam" id="PF00270">
    <property type="entry name" value="DEAD"/>
    <property type="match status" value="1"/>
</dbReference>
<keyword evidence="5 15" id="KW-0378">Hydrolase</keyword>
<dbReference type="InterPro" id="IPR045562">
    <property type="entry name" value="RecG_dom3_C"/>
</dbReference>
<dbReference type="Proteomes" id="UP000051139">
    <property type="component" value="Unassembled WGS sequence"/>
</dbReference>
<dbReference type="CDD" id="cd04488">
    <property type="entry name" value="RecG_wedge_OBF"/>
    <property type="match status" value="1"/>
</dbReference>
<keyword evidence="20" id="KW-1185">Reference proteome</keyword>
<evidence type="ECO:0000256" key="11">
    <source>
        <dbReference type="ARBA" id="ARBA00023235"/>
    </source>
</evidence>
<dbReference type="EMBL" id="JQCB01000002">
    <property type="protein sequence ID" value="KRN96901.1"/>
    <property type="molecule type" value="Genomic_DNA"/>
</dbReference>
<evidence type="ECO:0000313" key="21">
    <source>
        <dbReference type="Proteomes" id="UP000321429"/>
    </source>
</evidence>
<dbReference type="GO" id="GO:0005524">
    <property type="term" value="F:ATP binding"/>
    <property type="evidence" value="ECO:0007669"/>
    <property type="project" value="UniProtKB-KW"/>
</dbReference>
<evidence type="ECO:0000256" key="13">
    <source>
        <dbReference type="ARBA" id="ARBA00034808"/>
    </source>
</evidence>
<keyword evidence="8" id="KW-0238">DNA-binding</keyword>
<protein>
    <recommendedName>
        <fullName evidence="2 15">ATP-dependent DNA helicase RecG</fullName>
        <ecNumber evidence="13 15">5.6.2.4</ecNumber>
    </recommendedName>
</protein>
<comment type="function">
    <text evidence="15">Plays a critical role in recombination and DNA repair. Helps process Holliday junction intermediates to mature products by catalyzing branch migration. Has replication fork regression activity, unwinds stalled or blocked replication forks to make a HJ that can be resolved. Has a DNA unwinding activity characteristic of a DNA helicase with 3'-5' polarity.</text>
</comment>
<keyword evidence="11" id="KW-0413">Isomerase</keyword>
<dbReference type="Proteomes" id="UP000321429">
    <property type="component" value="Unassembled WGS sequence"/>
</dbReference>
<evidence type="ECO:0000256" key="4">
    <source>
        <dbReference type="ARBA" id="ARBA00022763"/>
    </source>
</evidence>
<evidence type="ECO:0000256" key="5">
    <source>
        <dbReference type="ARBA" id="ARBA00022801"/>
    </source>
</evidence>
<dbReference type="InterPro" id="IPR014001">
    <property type="entry name" value="Helicase_ATP-bd"/>
</dbReference>
<dbReference type="EC" id="5.6.2.4" evidence="13 15"/>
<dbReference type="PANTHER" id="PTHR47964:SF1">
    <property type="entry name" value="ATP-DEPENDENT DNA HELICASE HOMOLOG RECG, CHLOROPLASTIC"/>
    <property type="match status" value="1"/>
</dbReference>
<dbReference type="InterPro" id="IPR033454">
    <property type="entry name" value="RecG_wedge"/>
</dbReference>
<dbReference type="CDD" id="cd18811">
    <property type="entry name" value="SF2_C_RecG"/>
    <property type="match status" value="1"/>
</dbReference>
<dbReference type="SUPFAM" id="SSF52540">
    <property type="entry name" value="P-loop containing nucleoside triphosphate hydrolases"/>
    <property type="match status" value="2"/>
</dbReference>
<evidence type="ECO:0000256" key="1">
    <source>
        <dbReference type="ARBA" id="ARBA00007504"/>
    </source>
</evidence>
<dbReference type="Gene3D" id="3.40.50.300">
    <property type="entry name" value="P-loop containing nucleotide triphosphate hydrolases"/>
    <property type="match status" value="2"/>
</dbReference>
<evidence type="ECO:0000259" key="17">
    <source>
        <dbReference type="PROSITE" id="PS51194"/>
    </source>
</evidence>
<dbReference type="GO" id="GO:0003677">
    <property type="term" value="F:DNA binding"/>
    <property type="evidence" value="ECO:0007669"/>
    <property type="project" value="UniProtKB-KW"/>
</dbReference>
<evidence type="ECO:0000259" key="16">
    <source>
        <dbReference type="PROSITE" id="PS51192"/>
    </source>
</evidence>
<dbReference type="PATRIC" id="fig|348151.3.peg.793"/>
<dbReference type="InterPro" id="IPR001650">
    <property type="entry name" value="Helicase_C-like"/>
</dbReference>
<dbReference type="Gene3D" id="2.40.50.140">
    <property type="entry name" value="Nucleic acid-binding proteins"/>
    <property type="match status" value="1"/>
</dbReference>
<dbReference type="PANTHER" id="PTHR47964">
    <property type="entry name" value="ATP-DEPENDENT DNA HELICASE HOMOLOG RECG, CHLOROPLASTIC"/>
    <property type="match status" value="1"/>
</dbReference>
<evidence type="ECO:0000256" key="14">
    <source>
        <dbReference type="ARBA" id="ARBA00048988"/>
    </source>
</evidence>
<comment type="caution">
    <text evidence="19">The sequence shown here is derived from an EMBL/GenBank/DDBJ whole genome shotgun (WGS) entry which is preliminary data.</text>
</comment>
<dbReference type="OrthoDB" id="9804325at2"/>
<keyword evidence="10 15" id="KW-0234">DNA repair</keyword>
<accession>A0A0R2LAW4</accession>
<dbReference type="Pfam" id="PF00271">
    <property type="entry name" value="Helicase_C"/>
    <property type="match status" value="1"/>
</dbReference>
<evidence type="ECO:0000313" key="18">
    <source>
        <dbReference type="EMBL" id="GEK28097.1"/>
    </source>
</evidence>
<dbReference type="EMBL" id="BJUD01000004">
    <property type="protein sequence ID" value="GEK28097.1"/>
    <property type="molecule type" value="Genomic_DNA"/>
</dbReference>
<dbReference type="AlphaFoldDB" id="A0A0R2LAW4"/>